<dbReference type="EMBL" id="BKCJ010220856">
    <property type="protein sequence ID" value="GEY90316.1"/>
    <property type="molecule type" value="Genomic_DNA"/>
</dbReference>
<evidence type="ECO:0000313" key="2">
    <source>
        <dbReference type="EMBL" id="GEY90316.1"/>
    </source>
</evidence>
<sequence>DGHFTKDCRKAKVKDYNYYKKKMLLAKKDSDDQVFLAEDQIWMQITDSDSKEEPSTNMVCMAKMEKVPSNPEESSSFEKDTIAEVSYYFFDSESEYEFDDTLDYYDKSELNYGLFLDNDDDQEIFHDAIELASENFDENLLVSQNDHDELETDHNESEDTYHLVDK</sequence>
<organism evidence="2">
    <name type="scientific">Tanacetum cinerariifolium</name>
    <name type="common">Dalmatian daisy</name>
    <name type="synonym">Chrysanthemum cinerariifolium</name>
    <dbReference type="NCBI Taxonomy" id="118510"/>
    <lineage>
        <taxon>Eukaryota</taxon>
        <taxon>Viridiplantae</taxon>
        <taxon>Streptophyta</taxon>
        <taxon>Embryophyta</taxon>
        <taxon>Tracheophyta</taxon>
        <taxon>Spermatophyta</taxon>
        <taxon>Magnoliopsida</taxon>
        <taxon>eudicotyledons</taxon>
        <taxon>Gunneridae</taxon>
        <taxon>Pentapetalae</taxon>
        <taxon>asterids</taxon>
        <taxon>campanulids</taxon>
        <taxon>Asterales</taxon>
        <taxon>Asteraceae</taxon>
        <taxon>Asteroideae</taxon>
        <taxon>Anthemideae</taxon>
        <taxon>Anthemidinae</taxon>
        <taxon>Tanacetum</taxon>
    </lineage>
</organism>
<evidence type="ECO:0000256" key="1">
    <source>
        <dbReference type="SAM" id="MobiDB-lite"/>
    </source>
</evidence>
<dbReference type="AlphaFoldDB" id="A0A699I0Q3"/>
<evidence type="ECO:0008006" key="3">
    <source>
        <dbReference type="Google" id="ProtNLM"/>
    </source>
</evidence>
<proteinExistence type="predicted"/>
<name>A0A699I0Q3_TANCI</name>
<gene>
    <name evidence="2" type="ORF">Tci_462290</name>
</gene>
<comment type="caution">
    <text evidence="2">The sequence shown here is derived from an EMBL/GenBank/DDBJ whole genome shotgun (WGS) entry which is preliminary data.</text>
</comment>
<accession>A0A699I0Q3</accession>
<feature type="region of interest" description="Disordered" evidence="1">
    <location>
        <begin position="143"/>
        <end position="166"/>
    </location>
</feature>
<reference evidence="2" key="1">
    <citation type="journal article" date="2019" name="Sci. Rep.">
        <title>Draft genome of Tanacetum cinerariifolium, the natural source of mosquito coil.</title>
        <authorList>
            <person name="Yamashiro T."/>
            <person name="Shiraishi A."/>
            <person name="Satake H."/>
            <person name="Nakayama K."/>
        </authorList>
    </citation>
    <scope>NUCLEOTIDE SEQUENCE</scope>
</reference>
<feature type="non-terminal residue" evidence="2">
    <location>
        <position position="1"/>
    </location>
</feature>
<feature type="compositionally biased region" description="Basic and acidic residues" evidence="1">
    <location>
        <begin position="152"/>
        <end position="166"/>
    </location>
</feature>
<protein>
    <recommendedName>
        <fullName evidence="3">Retrovirus-related Pol polyprotein from transposon TNT 1-94</fullName>
    </recommendedName>
</protein>